<proteinExistence type="predicted"/>
<organism evidence="1 2">
    <name type="scientific">Roseovarius aquimarinus</name>
    <dbReference type="NCBI Taxonomy" id="1229156"/>
    <lineage>
        <taxon>Bacteria</taxon>
        <taxon>Pseudomonadati</taxon>
        <taxon>Pseudomonadota</taxon>
        <taxon>Alphaproteobacteria</taxon>
        <taxon>Rhodobacterales</taxon>
        <taxon>Roseobacteraceae</taxon>
        <taxon>Roseovarius</taxon>
    </lineage>
</organism>
<dbReference type="Pfam" id="PF09709">
    <property type="entry name" value="Cas_Csd1"/>
    <property type="match status" value="1"/>
</dbReference>
<dbReference type="CDD" id="cd09757">
    <property type="entry name" value="Cas8c_I-C"/>
    <property type="match status" value="1"/>
</dbReference>
<dbReference type="InterPro" id="IPR010144">
    <property type="entry name" value="CRISPR-assoc_prot_Csd1-typ"/>
</dbReference>
<dbReference type="NCBIfam" id="TIGR01863">
    <property type="entry name" value="cas_Csd1"/>
    <property type="match status" value="1"/>
</dbReference>
<keyword evidence="2" id="KW-1185">Reference proteome</keyword>
<sequence length="592" mass="63442">MTILQELAALYDARAVEKGWPRPGFSTEKIGGVVVLAEDGAVREIRSLMTPDAKGKMQARSMSVPAAIKRTAGVKPNTFWDKTAYVLGVTETPEGPGEGRRTEAEHEAFKTAHLSLTEGQTESALVALKRFCEAWTPDRFAEFPDAAILVDQNIVFRLEDGPFLHDLPAAQALLGQAAAGGTMCLVSGRAGPVARLHPSIKGVMGAQSSGASLVSFNNDAETSHGKKQGDNAPVSEAAAFAYGTALNALLARGSGNTLRIGGDTVVFWADQPEAEWTLNAMISGTDDEAAERELRARVQAVASGSAREEEKLDPEARLFILGLAPNAARLAVRYWHPGTLGNFAVAVTRFWEDMTIEPSPFIKGGVELPPKLWALLYDVAPQHDAGNIPAGLGGDLMRAVLTGGRYPATWLAALMRRIRVEGEPDRARHGNVDGRRAATIAAILRRNHQQEVPMALDQEAQDAAYLLGRLFGAYVYAEKSYQERGAGLRQKYIGAASATPARVFPVLMRGYEHNLASLRKAGGQKAGAGIKADRAVAGIIDRLNGDMPATLPLEAQGRFFIGFYHQISAFYTKAEDAAEALIDDTDSEGGAE</sequence>
<name>A0ABW7IA53_9RHOB</name>
<protein>
    <submittedName>
        <fullName evidence="1">Type I-C CRISPR-associated protein Cas8c/Csd1</fullName>
    </submittedName>
</protein>
<evidence type="ECO:0000313" key="2">
    <source>
        <dbReference type="Proteomes" id="UP001607157"/>
    </source>
</evidence>
<dbReference type="RefSeq" id="WP_394624050.1">
    <property type="nucleotide sequence ID" value="NZ_JBIHMM010000002.1"/>
</dbReference>
<reference evidence="1 2" key="1">
    <citation type="submission" date="2024-10" db="EMBL/GenBank/DDBJ databases">
        <authorList>
            <person name="Yang X.-N."/>
        </authorList>
    </citation>
    <scope>NUCLEOTIDE SEQUENCE [LARGE SCALE GENOMIC DNA]</scope>
    <source>
        <strain evidence="1 2">CAU 1059</strain>
    </source>
</reference>
<gene>
    <name evidence="1" type="primary">cas8c</name>
    <name evidence="1" type="ORF">ACGRVM_10550</name>
</gene>
<comment type="caution">
    <text evidence="1">The sequence shown here is derived from an EMBL/GenBank/DDBJ whole genome shotgun (WGS) entry which is preliminary data.</text>
</comment>
<dbReference type="EMBL" id="JBIHMM010000002">
    <property type="protein sequence ID" value="MFH0254335.1"/>
    <property type="molecule type" value="Genomic_DNA"/>
</dbReference>
<evidence type="ECO:0000313" key="1">
    <source>
        <dbReference type="EMBL" id="MFH0254335.1"/>
    </source>
</evidence>
<accession>A0ABW7IA53</accession>
<dbReference type="Proteomes" id="UP001607157">
    <property type="component" value="Unassembled WGS sequence"/>
</dbReference>